<feature type="repeat" description="ANK" evidence="3">
    <location>
        <begin position="1456"/>
        <end position="1488"/>
    </location>
</feature>
<dbReference type="InterPro" id="IPR002110">
    <property type="entry name" value="Ankyrin_rpt"/>
</dbReference>
<evidence type="ECO:0000256" key="2">
    <source>
        <dbReference type="ARBA" id="ARBA00023043"/>
    </source>
</evidence>
<dbReference type="PANTHER" id="PTHR24198:SF165">
    <property type="entry name" value="ANKYRIN REPEAT-CONTAINING PROTEIN-RELATED"/>
    <property type="match status" value="1"/>
</dbReference>
<gene>
    <name evidence="6" type="ORF">LTR36_008100</name>
</gene>
<keyword evidence="4" id="KW-0175">Coiled coil</keyword>
<sequence length="1758" mass="196105">MIPPIASIADIKLPPLLAKHEDLLEYLAKRPHGPLLEILKPYHQYDAEMRKIFAQQPNHPACKQPSVVPIFAGHQGAVKVQSRDLNAESDKEKASYILPLKDEDRKPDHVPAIVQSLKEFKTNFNVFSESSLVDMDWSNVIAAGSSVVTSLLAVPEKHAESKRALRHWYHEQLAPASDVDLFLYGLTEEQAVAKIKQIERSVRDALLVETTAVRTRNTITIASQYPVRHVQIVLRIYRSISEILTGFDVDCSCVAYDGQQVWASPRALAAYMTQINTVDLTRRSPSYEYRLSKYAKRGFEVYWPALDRSRVDPTIFERSFGRVEGLARLLVLEKLPKSKDRDEYLDQRRAERGRPRVNRLRQHALHGNIKDDYEDEVADWVGAMEVSDYHTFTIPYGPNYHARKIEKLVYTKDMLLNAEWNKPKDREVNLHRHPAFFGTVDDVIHNCCGYCPKPSTVEEEEVAEEESKLYVSGNISFIKEDPGRQAIGSFNPLTADDWTEMAYVSNTGMLCQAIVDGDADFVLSWLEQDGNDPNARDWTGRAPLHLAAANSTLEIVQLLIDYGARIVARLVDGKTALHLAAMRGDVPVVSALLRKSEANEAETGKLTDARRAIRKAAKAGTPVVGDMQADKDLESPRSETASLEHDSDVDLLEDADENDDVDATTENSMVKIKTPSPEPDDKAFASDDDDGPDVYDVNVLAWDTAASPLHLAIIMGHVGVVKCLVQEFGADVLTPVKLFNDHDKSARAAVLTLVLALQLPVGQADEMSRTLVQLGASAAQADLNQVTALQYCVADSPNQLQDLICEDRVGVGRVINHLSVSGYRWSPEFSGPLLTAIDAHDSPNALKLLSIGAKPVIDFTDYMSAHKTKHDALKHSKQNRRSFETTLVQPILKAVQRELPLLAKALLVDHAIDPNQLALDGYRVIHDEYSRNRTEGQSLLDVVKAKLEQLRDWKPDETTVAPEPLKDDDSYLSRYEESSYALWSAQQQVASAKEKLAHDLQHYQSAKNDKRSLEDKQTAISQLTREFEDMEHALIVAGAKTFEEQYPEVEKPDSRNSRDFRLPKPKLFEVEIDFTLGDLDEETNGAYVSMFEACWVGDAATVKRFTLTAWKSSEGSDRLPLQVAVQDQHGMSPFAIAVAHDNFEMASMIVSIAQAQHVPTATSKERRYRLGRGGSEDEGSDEDVAIHSEVVDDQFTIECIGEASLQVKSPIAPLAMIEWSFSACFKLSKSSNFAKHKPGKPCNLLQLALFHDDIKLLNYLLGVSQECVRRDCDQRFYSINEKDFTYAVEANNPHLLEAMVQHTGAGLPLDHLVKVSGAETGEQPKHYQGLSVHGKKRQNWAAARHGPTRQERTENYRAPLLVAAHQGSLKLVEWFLSDAPMRCYKSFSETYADDKRLQRLAQVTGGFATSVKNFLASRSELSIHCCLMGSCTSGNDQLLRYLVNTLPASIDTKSSKGLTPLSIAMKLYDDEAVRILIEAGADQTARDEAGNNLVHCLLSRRVKDDKQLQKLPVMLDLIDKRILPGLFLERSKDYPGSVTPLARWMRRASPHSDERERDAETLRILLRYSGGVELDVVNGAGDTPLHVSVRETLPNLTKVILDHDPTLLNRENATGRTPFEVAEDAAVAALCSGPPPLPGAYSAAFEMRRARRNGLPQSWAKDVVDRPSDDFVVEPGRDGRDHREKVWDLLQDTKQKLGREGKAKRRLVTLHEANEVARRLAATESGSTTSRSNEDEAGTTPKVVDEVEAWLSDAIPRL</sequence>
<evidence type="ECO:0000256" key="1">
    <source>
        <dbReference type="ARBA" id="ARBA00022737"/>
    </source>
</evidence>
<feature type="coiled-coil region" evidence="4">
    <location>
        <begin position="1006"/>
        <end position="1033"/>
    </location>
</feature>
<dbReference type="PROSITE" id="PS50088">
    <property type="entry name" value="ANK_REPEAT"/>
    <property type="match status" value="3"/>
</dbReference>
<feature type="compositionally biased region" description="Acidic residues" evidence="5">
    <location>
        <begin position="649"/>
        <end position="663"/>
    </location>
</feature>
<dbReference type="SUPFAM" id="SSF48403">
    <property type="entry name" value="Ankyrin repeat"/>
    <property type="match status" value="2"/>
</dbReference>
<feature type="compositionally biased region" description="Basic and acidic residues" evidence="5">
    <location>
        <begin position="628"/>
        <end position="648"/>
    </location>
</feature>
<dbReference type="PANTHER" id="PTHR24198">
    <property type="entry name" value="ANKYRIN REPEAT AND PROTEIN KINASE DOMAIN-CONTAINING PROTEIN"/>
    <property type="match status" value="1"/>
</dbReference>
<protein>
    <recommendedName>
        <fullName evidence="8">Ankyrin repeat protein</fullName>
    </recommendedName>
</protein>
<keyword evidence="1" id="KW-0677">Repeat</keyword>
<evidence type="ECO:0000256" key="4">
    <source>
        <dbReference type="SAM" id="Coils"/>
    </source>
</evidence>
<name>A0AAV9J9E5_9PEZI</name>
<dbReference type="EMBL" id="JAVFHQ010000054">
    <property type="protein sequence ID" value="KAK4541342.1"/>
    <property type="molecule type" value="Genomic_DNA"/>
</dbReference>
<feature type="repeat" description="ANK" evidence="3">
    <location>
        <begin position="539"/>
        <end position="566"/>
    </location>
</feature>
<dbReference type="PRINTS" id="PR01415">
    <property type="entry name" value="ANKYRIN"/>
</dbReference>
<dbReference type="Gene3D" id="1.25.40.20">
    <property type="entry name" value="Ankyrin repeat-containing domain"/>
    <property type="match status" value="3"/>
</dbReference>
<accession>A0AAV9J9E5</accession>
<comment type="caution">
    <text evidence="6">The sequence shown here is derived from an EMBL/GenBank/DDBJ whole genome shotgun (WGS) entry which is preliminary data.</text>
</comment>
<feature type="region of interest" description="Disordered" evidence="5">
    <location>
        <begin position="617"/>
        <end position="689"/>
    </location>
</feature>
<dbReference type="SMART" id="SM00248">
    <property type="entry name" value="ANK"/>
    <property type="match status" value="8"/>
</dbReference>
<evidence type="ECO:0000256" key="3">
    <source>
        <dbReference type="PROSITE-ProRule" id="PRU00023"/>
    </source>
</evidence>
<reference evidence="6 7" key="1">
    <citation type="submission" date="2021-11" db="EMBL/GenBank/DDBJ databases">
        <title>Black yeast isolated from Biological Soil Crust.</title>
        <authorList>
            <person name="Kurbessoian T."/>
        </authorList>
    </citation>
    <scope>NUCLEOTIDE SEQUENCE [LARGE SCALE GENOMIC DNA]</scope>
    <source>
        <strain evidence="6 7">CCFEE 5522</strain>
    </source>
</reference>
<organism evidence="6 7">
    <name type="scientific">Oleoguttula mirabilis</name>
    <dbReference type="NCBI Taxonomy" id="1507867"/>
    <lineage>
        <taxon>Eukaryota</taxon>
        <taxon>Fungi</taxon>
        <taxon>Dikarya</taxon>
        <taxon>Ascomycota</taxon>
        <taxon>Pezizomycotina</taxon>
        <taxon>Dothideomycetes</taxon>
        <taxon>Dothideomycetidae</taxon>
        <taxon>Mycosphaerellales</taxon>
        <taxon>Teratosphaeriaceae</taxon>
        <taxon>Oleoguttula</taxon>
    </lineage>
</organism>
<evidence type="ECO:0000313" key="6">
    <source>
        <dbReference type="EMBL" id="KAK4541342.1"/>
    </source>
</evidence>
<proteinExistence type="predicted"/>
<dbReference type="PROSITE" id="PS50297">
    <property type="entry name" value="ANK_REP_REGION"/>
    <property type="match status" value="3"/>
</dbReference>
<evidence type="ECO:0000256" key="5">
    <source>
        <dbReference type="SAM" id="MobiDB-lite"/>
    </source>
</evidence>
<feature type="region of interest" description="Disordered" evidence="5">
    <location>
        <begin position="1719"/>
        <end position="1743"/>
    </location>
</feature>
<dbReference type="Pfam" id="PF12796">
    <property type="entry name" value="Ank_2"/>
    <property type="match status" value="1"/>
</dbReference>
<dbReference type="Proteomes" id="UP001324427">
    <property type="component" value="Unassembled WGS sequence"/>
</dbReference>
<keyword evidence="2 3" id="KW-0040">ANK repeat</keyword>
<dbReference type="InterPro" id="IPR036770">
    <property type="entry name" value="Ankyrin_rpt-contain_sf"/>
</dbReference>
<feature type="repeat" description="ANK" evidence="3">
    <location>
        <begin position="572"/>
        <end position="596"/>
    </location>
</feature>
<evidence type="ECO:0000313" key="7">
    <source>
        <dbReference type="Proteomes" id="UP001324427"/>
    </source>
</evidence>
<evidence type="ECO:0008006" key="8">
    <source>
        <dbReference type="Google" id="ProtNLM"/>
    </source>
</evidence>
<keyword evidence="7" id="KW-1185">Reference proteome</keyword>
<dbReference type="Pfam" id="PF00023">
    <property type="entry name" value="Ank"/>
    <property type="match status" value="1"/>
</dbReference>